<feature type="chain" id="PRO_5039626840" evidence="1">
    <location>
        <begin position="22"/>
        <end position="162"/>
    </location>
</feature>
<evidence type="ECO:0000313" key="4">
    <source>
        <dbReference type="Proteomes" id="UP000295680"/>
    </source>
</evidence>
<evidence type="ECO:0000256" key="1">
    <source>
        <dbReference type="SAM" id="SignalP"/>
    </source>
</evidence>
<gene>
    <name evidence="3" type="ORF">EV192_112102</name>
</gene>
<dbReference type="SUPFAM" id="SSF54001">
    <property type="entry name" value="Cysteine proteinases"/>
    <property type="match status" value="1"/>
</dbReference>
<comment type="caution">
    <text evidence="3">The sequence shown here is derived from an EMBL/GenBank/DDBJ whole genome shotgun (WGS) entry which is preliminary data.</text>
</comment>
<dbReference type="Gene3D" id="3.90.1720.10">
    <property type="entry name" value="endopeptidase domain like (from Nostoc punctiforme)"/>
    <property type="match status" value="1"/>
</dbReference>
<dbReference type="InterPro" id="IPR038765">
    <property type="entry name" value="Papain-like_cys_pep_sf"/>
</dbReference>
<protein>
    <submittedName>
        <fullName evidence="3">CHAP domain-containing protein</fullName>
    </submittedName>
</protein>
<evidence type="ECO:0000259" key="2">
    <source>
        <dbReference type="PROSITE" id="PS50911"/>
    </source>
</evidence>
<dbReference type="OrthoDB" id="2677885at2"/>
<dbReference type="Pfam" id="PF05257">
    <property type="entry name" value="CHAP"/>
    <property type="match status" value="1"/>
</dbReference>
<proteinExistence type="predicted"/>
<dbReference type="EMBL" id="SLWS01000012">
    <property type="protein sequence ID" value="TCO52370.1"/>
    <property type="molecule type" value="Genomic_DNA"/>
</dbReference>
<dbReference type="InterPro" id="IPR007921">
    <property type="entry name" value="CHAP_dom"/>
</dbReference>
<keyword evidence="1" id="KW-0732">Signal</keyword>
<sequence length="162" mass="17746">MRWLAVVSVVLLGLVTGGTAAATFGTDDYPYRAAAVDRGDAWGFLTRECTSFVAWRVHVDLGVTDFTNHYRGGHFGDARNWAANARRIGLRVDSTPTKGAVAVFPPGVAGAGGYGHVAIVLSSTQNTVTVEDYNFEDDWNNYRPYRYGQHTEPARSLSFVHF</sequence>
<reference evidence="3 4" key="1">
    <citation type="submission" date="2019-03" db="EMBL/GenBank/DDBJ databases">
        <title>Genomic Encyclopedia of Type Strains, Phase IV (KMG-IV): sequencing the most valuable type-strain genomes for metagenomic binning, comparative biology and taxonomic classification.</title>
        <authorList>
            <person name="Goeker M."/>
        </authorList>
    </citation>
    <scope>NUCLEOTIDE SEQUENCE [LARGE SCALE GENOMIC DNA]</scope>
    <source>
        <strain evidence="3 4">DSM 45934</strain>
    </source>
</reference>
<feature type="domain" description="Peptidase C51" evidence="2">
    <location>
        <begin position="24"/>
        <end position="161"/>
    </location>
</feature>
<accession>A0A4V2S5J4</accession>
<keyword evidence="4" id="KW-1185">Reference proteome</keyword>
<evidence type="ECO:0000313" key="3">
    <source>
        <dbReference type="EMBL" id="TCO52370.1"/>
    </source>
</evidence>
<dbReference type="Proteomes" id="UP000295680">
    <property type="component" value="Unassembled WGS sequence"/>
</dbReference>
<feature type="signal peptide" evidence="1">
    <location>
        <begin position="1"/>
        <end position="21"/>
    </location>
</feature>
<dbReference type="RefSeq" id="WP_132124310.1">
    <property type="nucleotide sequence ID" value="NZ_SLWS01000012.1"/>
</dbReference>
<name>A0A4V2S5J4_9PSEU</name>
<organism evidence="3 4">
    <name type="scientific">Actinocrispum wychmicini</name>
    <dbReference type="NCBI Taxonomy" id="1213861"/>
    <lineage>
        <taxon>Bacteria</taxon>
        <taxon>Bacillati</taxon>
        <taxon>Actinomycetota</taxon>
        <taxon>Actinomycetes</taxon>
        <taxon>Pseudonocardiales</taxon>
        <taxon>Pseudonocardiaceae</taxon>
        <taxon>Actinocrispum</taxon>
    </lineage>
</organism>
<dbReference type="AlphaFoldDB" id="A0A4V2S5J4"/>
<dbReference type="PROSITE" id="PS50911">
    <property type="entry name" value="CHAP"/>
    <property type="match status" value="1"/>
</dbReference>